<proteinExistence type="predicted"/>
<dbReference type="OrthoDB" id="9762169at2"/>
<evidence type="ECO:0000256" key="4">
    <source>
        <dbReference type="ARBA" id="ARBA00022741"/>
    </source>
</evidence>
<evidence type="ECO:0000313" key="12">
    <source>
        <dbReference type="Proteomes" id="UP000185596"/>
    </source>
</evidence>
<dbReference type="PANTHER" id="PTHR43289">
    <property type="entry name" value="MITOGEN-ACTIVATED PROTEIN KINASE KINASE KINASE 20-RELATED"/>
    <property type="match status" value="1"/>
</dbReference>
<dbReference type="GO" id="GO:0004674">
    <property type="term" value="F:protein serine/threonine kinase activity"/>
    <property type="evidence" value="ECO:0007669"/>
    <property type="project" value="UniProtKB-KW"/>
</dbReference>
<name>A0A1Q8C8W0_9PSEU</name>
<dbReference type="Gene3D" id="1.10.510.10">
    <property type="entry name" value="Transferase(Phosphotransferase) domain 1"/>
    <property type="match status" value="1"/>
</dbReference>
<dbReference type="InterPro" id="IPR000719">
    <property type="entry name" value="Prot_kinase_dom"/>
</dbReference>
<keyword evidence="6 7" id="KW-0067">ATP-binding</keyword>
<feature type="compositionally biased region" description="Low complexity" evidence="8">
    <location>
        <begin position="290"/>
        <end position="299"/>
    </location>
</feature>
<evidence type="ECO:0000256" key="7">
    <source>
        <dbReference type="PROSITE-ProRule" id="PRU10141"/>
    </source>
</evidence>
<keyword evidence="9" id="KW-0812">Transmembrane</keyword>
<feature type="compositionally biased region" description="Low complexity" evidence="8">
    <location>
        <begin position="347"/>
        <end position="359"/>
    </location>
</feature>
<dbReference type="SUPFAM" id="SSF56112">
    <property type="entry name" value="Protein kinase-like (PK-like)"/>
    <property type="match status" value="1"/>
</dbReference>
<dbReference type="PROSITE" id="PS00107">
    <property type="entry name" value="PROTEIN_KINASE_ATP"/>
    <property type="match status" value="1"/>
</dbReference>
<dbReference type="Proteomes" id="UP000185596">
    <property type="component" value="Unassembled WGS sequence"/>
</dbReference>
<evidence type="ECO:0000313" key="11">
    <source>
        <dbReference type="EMBL" id="OLF10802.1"/>
    </source>
</evidence>
<dbReference type="InterPro" id="IPR008271">
    <property type="entry name" value="Ser/Thr_kinase_AS"/>
</dbReference>
<evidence type="ECO:0000256" key="9">
    <source>
        <dbReference type="SAM" id="Phobius"/>
    </source>
</evidence>
<keyword evidence="9" id="KW-0472">Membrane</keyword>
<comment type="caution">
    <text evidence="11">The sequence shown here is derived from an EMBL/GenBank/DDBJ whole genome shotgun (WGS) entry which is preliminary data.</text>
</comment>
<evidence type="ECO:0000259" key="10">
    <source>
        <dbReference type="PROSITE" id="PS50011"/>
    </source>
</evidence>
<keyword evidence="4 7" id="KW-0547">Nucleotide-binding</keyword>
<dbReference type="SMART" id="SM00220">
    <property type="entry name" value="S_TKc"/>
    <property type="match status" value="1"/>
</dbReference>
<dbReference type="GO" id="GO:0005524">
    <property type="term" value="F:ATP binding"/>
    <property type="evidence" value="ECO:0007669"/>
    <property type="project" value="UniProtKB-UniRule"/>
</dbReference>
<evidence type="ECO:0000256" key="5">
    <source>
        <dbReference type="ARBA" id="ARBA00022777"/>
    </source>
</evidence>
<evidence type="ECO:0000256" key="6">
    <source>
        <dbReference type="ARBA" id="ARBA00022840"/>
    </source>
</evidence>
<dbReference type="InterPro" id="IPR017441">
    <property type="entry name" value="Protein_kinase_ATP_BS"/>
</dbReference>
<keyword evidence="5" id="KW-0418">Kinase</keyword>
<dbReference type="AlphaFoldDB" id="A0A1Q8C8W0"/>
<feature type="region of interest" description="Disordered" evidence="8">
    <location>
        <begin position="342"/>
        <end position="367"/>
    </location>
</feature>
<keyword evidence="9" id="KW-1133">Transmembrane helix</keyword>
<feature type="compositionally biased region" description="Pro residues" evidence="8">
    <location>
        <begin position="277"/>
        <end position="289"/>
    </location>
</feature>
<dbReference type="EMBL" id="MSIE01000073">
    <property type="protein sequence ID" value="OLF10802.1"/>
    <property type="molecule type" value="Genomic_DNA"/>
</dbReference>
<evidence type="ECO:0000256" key="2">
    <source>
        <dbReference type="ARBA" id="ARBA00022527"/>
    </source>
</evidence>
<dbReference type="PROSITE" id="PS00108">
    <property type="entry name" value="PROTEIN_KINASE_ST"/>
    <property type="match status" value="1"/>
</dbReference>
<organism evidence="11 12">
    <name type="scientific">Actinophytocola xanthii</name>
    <dbReference type="NCBI Taxonomy" id="1912961"/>
    <lineage>
        <taxon>Bacteria</taxon>
        <taxon>Bacillati</taxon>
        <taxon>Actinomycetota</taxon>
        <taxon>Actinomycetes</taxon>
        <taxon>Pseudonocardiales</taxon>
        <taxon>Pseudonocardiaceae</taxon>
    </lineage>
</organism>
<gene>
    <name evidence="11" type="ORF">BU204_31340</name>
</gene>
<dbReference type="InterPro" id="IPR011009">
    <property type="entry name" value="Kinase-like_dom_sf"/>
</dbReference>
<evidence type="ECO:0000256" key="3">
    <source>
        <dbReference type="ARBA" id="ARBA00022679"/>
    </source>
</evidence>
<evidence type="ECO:0000256" key="8">
    <source>
        <dbReference type="SAM" id="MobiDB-lite"/>
    </source>
</evidence>
<feature type="region of interest" description="Disordered" evidence="8">
    <location>
        <begin position="275"/>
        <end position="308"/>
    </location>
</feature>
<dbReference type="CDD" id="cd14014">
    <property type="entry name" value="STKc_PknB_like"/>
    <property type="match status" value="1"/>
</dbReference>
<dbReference type="EC" id="2.7.11.1" evidence="1"/>
<dbReference type="Pfam" id="PF00069">
    <property type="entry name" value="Pkinase"/>
    <property type="match status" value="1"/>
</dbReference>
<dbReference type="PANTHER" id="PTHR43289:SF6">
    <property type="entry name" value="SERINE_THREONINE-PROTEIN KINASE NEKL-3"/>
    <property type="match status" value="1"/>
</dbReference>
<feature type="domain" description="Protein kinase" evidence="10">
    <location>
        <begin position="1"/>
        <end position="255"/>
    </location>
</feature>
<keyword evidence="3" id="KW-0808">Transferase</keyword>
<feature type="binding site" evidence="7">
    <location>
        <position position="27"/>
    </location>
    <ligand>
        <name>ATP</name>
        <dbReference type="ChEBI" id="CHEBI:30616"/>
    </ligand>
</feature>
<evidence type="ECO:0000256" key="1">
    <source>
        <dbReference type="ARBA" id="ARBA00012513"/>
    </source>
</evidence>
<reference evidence="11 12" key="1">
    <citation type="submission" date="2016-12" db="EMBL/GenBank/DDBJ databases">
        <title>The draft genome sequence of Actinophytocola sp. 11-183.</title>
        <authorList>
            <person name="Wang W."/>
            <person name="Yuan L."/>
        </authorList>
    </citation>
    <scope>NUCLEOTIDE SEQUENCE [LARGE SCALE GENOMIC DNA]</scope>
    <source>
        <strain evidence="11 12">11-183</strain>
    </source>
</reference>
<accession>A0A1Q8C8W0</accession>
<keyword evidence="2" id="KW-0723">Serine/threonine-protein kinase</keyword>
<feature type="transmembrane region" description="Helical" evidence="9">
    <location>
        <begin position="313"/>
        <end position="334"/>
    </location>
</feature>
<dbReference type="STRING" id="1912961.BU204_31340"/>
<keyword evidence="12" id="KW-1185">Reference proteome</keyword>
<protein>
    <recommendedName>
        <fullName evidence="1">non-specific serine/threonine protein kinase</fullName>
        <ecNumber evidence="1">2.7.11.1</ecNumber>
    </recommendedName>
</protein>
<sequence length="508" mass="53928">MGVLGRGGFGVVYRARHITIDREVAVKVDTRIILDDRDQRRFLREVRAAGRLSGHPHVVEIHDAGVLPDARPYLVMELCPGGSLADRVPMPPGEVAEIGQRIADALAAAHDLGVLHRDIKPGNILVKRYGTVGLADFGLAALVEAGRDSSVTLAALTPAYAAPEAFHLHPPTPQSDVYALTATLYTLIAGFPPRFPREGELSVPEIVRRHDTPVLDLPGVSPEFMAILRRGLAKDPAHRYPEAAALRADLSQLTVGGLAGPRHAVTSAVTTVAIPSTPAPSTPTPPPPSALSAPPSSGSSPPPRKPSWRRRPALLAAAALATVLVLLAVGWFVLDGLQPDQRAADRSTSPTSAPTSSPPNADVFGVRTTSEGCPAARVKGGEAACTRRAECWSGMFVVQGEVQNIRTLPCEQGHPFETFAIAVVPGDVADPYQDVLEAHPVVKKVCAKEVLVASRFGDALEIAPERWEVSVLPPTPGDREQGRDNVYRCLGSITDVNSVAGSAFRPRN</sequence>
<dbReference type="PROSITE" id="PS50011">
    <property type="entry name" value="PROTEIN_KINASE_DOM"/>
    <property type="match status" value="1"/>
</dbReference>